<dbReference type="GO" id="GO:0005506">
    <property type="term" value="F:iron ion binding"/>
    <property type="evidence" value="ECO:0007669"/>
    <property type="project" value="InterPro"/>
</dbReference>
<accession>A0A4Z0YF76</accession>
<dbReference type="STRING" id="37992.A0A4Z0YF76"/>
<dbReference type="InterPro" id="IPR017972">
    <property type="entry name" value="Cyt_P450_CS"/>
</dbReference>
<sequence>MASTIMGVSAHAVDILSENHLDDYGFLHQFTQNVRTTLSPGPKLDTLNRRSVQIIATSLDKLSKSKTPLKLNMVDWIYKEVMMATTKGVYGPRNPFDDPAVQKAFFIYEHGFVRLMIDILPTLTARKSVQARNTLESAYRHYYDQGGHTDPESSALIQARHSFCSTKGIQDIDIAKMEVTSSIALLSNTMPATFWLVYYLYSDPELLAACRLELARAIKESEEVRSIDMACVKNECPLLLSTFQEVLRFHGIGISTRLVLEDTILDNQFLVKKGGIVFIPGASLHKLRSAWGEQAESFSARRFLQDDGKKGRGFDPVAFRAFGGGTTLCPGRHFAATEILAFASFIILRFDARPTGDGEWKPPTTEKTSLGTTIRQPDHDIEIELQARDGCRWAVQFSDSDKPMLVSAEDIIAG</sequence>
<dbReference type="PANTHER" id="PTHR47582">
    <property type="entry name" value="P450, PUTATIVE (EUROFUNG)-RELATED"/>
    <property type="match status" value="1"/>
</dbReference>
<feature type="binding site" description="axial binding residue" evidence="6">
    <location>
        <position position="329"/>
    </location>
    <ligand>
        <name>heme</name>
        <dbReference type="ChEBI" id="CHEBI:30413"/>
    </ligand>
    <ligandPart>
        <name>Fe</name>
        <dbReference type="ChEBI" id="CHEBI:18248"/>
    </ligandPart>
</feature>
<dbReference type="EMBL" id="SKBN01000109">
    <property type="protein sequence ID" value="TGJ82959.1"/>
    <property type="molecule type" value="Genomic_DNA"/>
</dbReference>
<dbReference type="SUPFAM" id="SSF48264">
    <property type="entry name" value="Cytochrome P450"/>
    <property type="match status" value="1"/>
</dbReference>
<dbReference type="InterPro" id="IPR036396">
    <property type="entry name" value="Cyt_P450_sf"/>
</dbReference>
<evidence type="ECO:0000256" key="5">
    <source>
        <dbReference type="ARBA" id="ARBA00023033"/>
    </source>
</evidence>
<dbReference type="PRINTS" id="PR00465">
    <property type="entry name" value="EP450IV"/>
</dbReference>
<organism evidence="8 9">
    <name type="scientific">Xylaria hypoxylon</name>
    <dbReference type="NCBI Taxonomy" id="37992"/>
    <lineage>
        <taxon>Eukaryota</taxon>
        <taxon>Fungi</taxon>
        <taxon>Dikarya</taxon>
        <taxon>Ascomycota</taxon>
        <taxon>Pezizomycotina</taxon>
        <taxon>Sordariomycetes</taxon>
        <taxon>Xylariomycetidae</taxon>
        <taxon>Xylariales</taxon>
        <taxon>Xylariaceae</taxon>
        <taxon>Xylaria</taxon>
    </lineage>
</organism>
<keyword evidence="7" id="KW-0560">Oxidoreductase</keyword>
<dbReference type="Gene3D" id="1.10.630.10">
    <property type="entry name" value="Cytochrome P450"/>
    <property type="match status" value="1"/>
</dbReference>
<evidence type="ECO:0000313" key="9">
    <source>
        <dbReference type="Proteomes" id="UP000297716"/>
    </source>
</evidence>
<dbReference type="GO" id="GO:0004497">
    <property type="term" value="F:monooxygenase activity"/>
    <property type="evidence" value="ECO:0007669"/>
    <property type="project" value="UniProtKB-KW"/>
</dbReference>
<name>A0A4Z0YF76_9PEZI</name>
<dbReference type="PROSITE" id="PS00086">
    <property type="entry name" value="CYTOCHROME_P450"/>
    <property type="match status" value="1"/>
</dbReference>
<proteinExistence type="inferred from homology"/>
<dbReference type="Pfam" id="PF00067">
    <property type="entry name" value="p450"/>
    <property type="match status" value="1"/>
</dbReference>
<comment type="caution">
    <text evidence="8">The sequence shown here is derived from an EMBL/GenBank/DDBJ whole genome shotgun (WGS) entry which is preliminary data.</text>
</comment>
<dbReference type="CDD" id="cd11040">
    <property type="entry name" value="CYP7_CYP8-like"/>
    <property type="match status" value="1"/>
</dbReference>
<dbReference type="InterPro" id="IPR001128">
    <property type="entry name" value="Cyt_P450"/>
</dbReference>
<evidence type="ECO:0000256" key="3">
    <source>
        <dbReference type="ARBA" id="ARBA00022723"/>
    </source>
</evidence>
<evidence type="ECO:0000256" key="2">
    <source>
        <dbReference type="ARBA" id="ARBA00010617"/>
    </source>
</evidence>
<evidence type="ECO:0000256" key="1">
    <source>
        <dbReference type="ARBA" id="ARBA00001971"/>
    </source>
</evidence>
<dbReference type="Proteomes" id="UP000297716">
    <property type="component" value="Unassembled WGS sequence"/>
</dbReference>
<reference evidence="8 9" key="1">
    <citation type="submission" date="2019-03" db="EMBL/GenBank/DDBJ databases">
        <title>Draft genome sequence of Xylaria hypoxylon DSM 108379, a ubiquitous saprotrophic-parasitic fungi on hardwood.</title>
        <authorList>
            <person name="Buettner E."/>
            <person name="Leonhardt S."/>
            <person name="Gebauer A.M."/>
            <person name="Liers C."/>
            <person name="Hofrichter M."/>
            <person name="Kellner H."/>
        </authorList>
    </citation>
    <scope>NUCLEOTIDE SEQUENCE [LARGE SCALE GENOMIC DNA]</scope>
    <source>
        <strain evidence="8 9">DSM 108379</strain>
    </source>
</reference>
<keyword evidence="4 6" id="KW-0408">Iron</keyword>
<evidence type="ECO:0000313" key="8">
    <source>
        <dbReference type="EMBL" id="TGJ82959.1"/>
    </source>
</evidence>
<keyword evidence="6 7" id="KW-0349">Heme</keyword>
<evidence type="ECO:0000256" key="7">
    <source>
        <dbReference type="RuleBase" id="RU000461"/>
    </source>
</evidence>
<protein>
    <recommendedName>
        <fullName evidence="10">Cytochrome P450</fullName>
    </recommendedName>
</protein>
<dbReference type="OrthoDB" id="3366823at2759"/>
<dbReference type="GO" id="GO:0020037">
    <property type="term" value="F:heme binding"/>
    <property type="evidence" value="ECO:0007669"/>
    <property type="project" value="InterPro"/>
</dbReference>
<keyword evidence="3 6" id="KW-0479">Metal-binding</keyword>
<comment type="cofactor">
    <cofactor evidence="1 6">
        <name>heme</name>
        <dbReference type="ChEBI" id="CHEBI:30413"/>
    </cofactor>
</comment>
<evidence type="ECO:0000256" key="4">
    <source>
        <dbReference type="ARBA" id="ARBA00023004"/>
    </source>
</evidence>
<gene>
    <name evidence="8" type="ORF">E0Z10_g5798</name>
</gene>
<dbReference type="AlphaFoldDB" id="A0A4Z0YF76"/>
<dbReference type="InterPro" id="IPR002403">
    <property type="entry name" value="Cyt_P450_E_grp-IV"/>
</dbReference>
<evidence type="ECO:0008006" key="10">
    <source>
        <dbReference type="Google" id="ProtNLM"/>
    </source>
</evidence>
<keyword evidence="5 7" id="KW-0503">Monooxygenase</keyword>
<dbReference type="PANTHER" id="PTHR47582:SF1">
    <property type="entry name" value="P450, PUTATIVE (EUROFUNG)-RELATED"/>
    <property type="match status" value="1"/>
</dbReference>
<dbReference type="InterPro" id="IPR053007">
    <property type="entry name" value="CYP450_monoxygenase_sec-met"/>
</dbReference>
<comment type="similarity">
    <text evidence="2 7">Belongs to the cytochrome P450 family.</text>
</comment>
<evidence type="ECO:0000256" key="6">
    <source>
        <dbReference type="PIRSR" id="PIRSR602403-1"/>
    </source>
</evidence>
<dbReference type="GO" id="GO:0016705">
    <property type="term" value="F:oxidoreductase activity, acting on paired donors, with incorporation or reduction of molecular oxygen"/>
    <property type="evidence" value="ECO:0007669"/>
    <property type="project" value="InterPro"/>
</dbReference>
<keyword evidence="9" id="KW-1185">Reference proteome</keyword>